<feature type="compositionally biased region" description="Low complexity" evidence="1">
    <location>
        <begin position="42"/>
        <end position="66"/>
    </location>
</feature>
<reference evidence="3 4" key="1">
    <citation type="submission" date="2019-04" db="EMBL/GenBank/DDBJ databases">
        <title>Friends and foes A comparative genomics study of 23 Aspergillus species from section Flavi.</title>
        <authorList>
            <consortium name="DOE Joint Genome Institute"/>
            <person name="Kjaerbolling I."/>
            <person name="Vesth T."/>
            <person name="Frisvad J.C."/>
            <person name="Nybo J.L."/>
            <person name="Theobald S."/>
            <person name="Kildgaard S."/>
            <person name="Isbrandt T."/>
            <person name="Kuo A."/>
            <person name="Sato A."/>
            <person name="Lyhne E.K."/>
            <person name="Kogle M.E."/>
            <person name="Wiebenga A."/>
            <person name="Kun R.S."/>
            <person name="Lubbers R.J."/>
            <person name="Makela M.R."/>
            <person name="Barry K."/>
            <person name="Chovatia M."/>
            <person name="Clum A."/>
            <person name="Daum C."/>
            <person name="Haridas S."/>
            <person name="He G."/>
            <person name="LaButti K."/>
            <person name="Lipzen A."/>
            <person name="Mondo S."/>
            <person name="Riley R."/>
            <person name="Salamov A."/>
            <person name="Simmons B.A."/>
            <person name="Magnuson J.K."/>
            <person name="Henrissat B."/>
            <person name="Mortensen U.H."/>
            <person name="Larsen T.O."/>
            <person name="Devries R.P."/>
            <person name="Grigoriev I.V."/>
            <person name="Machida M."/>
            <person name="Baker S.E."/>
            <person name="Andersen M.R."/>
        </authorList>
    </citation>
    <scope>NUCLEOTIDE SEQUENCE [LARGE SCALE GENOMIC DNA]</scope>
    <source>
        <strain evidence="3 4">IBT 18842</strain>
    </source>
</reference>
<evidence type="ECO:0000256" key="2">
    <source>
        <dbReference type="SAM" id="SignalP"/>
    </source>
</evidence>
<sequence length="312" mass="30526">MKAALITALAALASMSAAAPADYHVVSETVSVSSTTFAIPAATPAPSATTTTTTTTTGTSGTSSASDSNGHILPDVGHGANQVLTVTGQDAKKLLIELSPEVAGLLSGLGLPAIGEPVGEVIKTAASVGDLLSDVGDVTEGLLTVVSKDGDALLIKLSSDVTGLLSGLGLPALGVPIGSIVSTLGENLKRTADGKIVEDVAPKAKDVLEVTGADSKRLLVQLSPSVASLIGSLGLPGVGTSVGQIVKSAGSVGDLLKDLGEPVQNLLTVVGQDGSFLLIKLSSDVAGLLTGLGLPALGTSVGNVVATLGSSL</sequence>
<protein>
    <recommendedName>
        <fullName evidence="5">Hydrophobic surface binding protein A-domain-containing protein</fullName>
    </recommendedName>
</protein>
<organism evidence="3 4">
    <name type="scientific">Aspergillus avenaceus</name>
    <dbReference type="NCBI Taxonomy" id="36643"/>
    <lineage>
        <taxon>Eukaryota</taxon>
        <taxon>Fungi</taxon>
        <taxon>Dikarya</taxon>
        <taxon>Ascomycota</taxon>
        <taxon>Pezizomycotina</taxon>
        <taxon>Eurotiomycetes</taxon>
        <taxon>Eurotiomycetidae</taxon>
        <taxon>Eurotiales</taxon>
        <taxon>Aspergillaceae</taxon>
        <taxon>Aspergillus</taxon>
        <taxon>Aspergillus subgen. Circumdati</taxon>
    </lineage>
</organism>
<dbReference type="OrthoDB" id="3798541at2759"/>
<evidence type="ECO:0000313" key="3">
    <source>
        <dbReference type="EMBL" id="KAE8154495.1"/>
    </source>
</evidence>
<dbReference type="EMBL" id="ML742029">
    <property type="protein sequence ID" value="KAE8154495.1"/>
    <property type="molecule type" value="Genomic_DNA"/>
</dbReference>
<feature type="signal peptide" evidence="2">
    <location>
        <begin position="1"/>
        <end position="18"/>
    </location>
</feature>
<accession>A0A5N6U770</accession>
<keyword evidence="2" id="KW-0732">Signal</keyword>
<feature type="region of interest" description="Disordered" evidence="1">
    <location>
        <begin position="42"/>
        <end position="70"/>
    </location>
</feature>
<keyword evidence="4" id="KW-1185">Reference proteome</keyword>
<proteinExistence type="predicted"/>
<name>A0A5N6U770_ASPAV</name>
<gene>
    <name evidence="3" type="ORF">BDV25DRAFT_135929</name>
</gene>
<evidence type="ECO:0008006" key="5">
    <source>
        <dbReference type="Google" id="ProtNLM"/>
    </source>
</evidence>
<evidence type="ECO:0000256" key="1">
    <source>
        <dbReference type="SAM" id="MobiDB-lite"/>
    </source>
</evidence>
<dbReference type="AlphaFoldDB" id="A0A5N6U770"/>
<dbReference type="Proteomes" id="UP000325780">
    <property type="component" value="Unassembled WGS sequence"/>
</dbReference>
<feature type="chain" id="PRO_5024950159" description="Hydrophobic surface binding protein A-domain-containing protein" evidence="2">
    <location>
        <begin position="19"/>
        <end position="312"/>
    </location>
</feature>
<evidence type="ECO:0000313" key="4">
    <source>
        <dbReference type="Proteomes" id="UP000325780"/>
    </source>
</evidence>